<dbReference type="EMBL" id="CAKOAT010102932">
    <property type="protein sequence ID" value="CAH8325725.1"/>
    <property type="molecule type" value="Genomic_DNA"/>
</dbReference>
<accession>A0ABC8JF74</accession>
<gene>
    <name evidence="2" type="ORF">ERUC_LOCUS10465</name>
</gene>
<organism evidence="2 3">
    <name type="scientific">Eruca vesicaria subsp. sativa</name>
    <name type="common">Garden rocket</name>
    <name type="synonym">Eruca sativa</name>
    <dbReference type="NCBI Taxonomy" id="29727"/>
    <lineage>
        <taxon>Eukaryota</taxon>
        <taxon>Viridiplantae</taxon>
        <taxon>Streptophyta</taxon>
        <taxon>Embryophyta</taxon>
        <taxon>Tracheophyta</taxon>
        <taxon>Spermatophyta</taxon>
        <taxon>Magnoliopsida</taxon>
        <taxon>eudicotyledons</taxon>
        <taxon>Gunneridae</taxon>
        <taxon>Pentapetalae</taxon>
        <taxon>rosids</taxon>
        <taxon>malvids</taxon>
        <taxon>Brassicales</taxon>
        <taxon>Brassicaceae</taxon>
        <taxon>Brassiceae</taxon>
        <taxon>Eruca</taxon>
    </lineage>
</organism>
<proteinExistence type="predicted"/>
<reference evidence="2 3" key="1">
    <citation type="submission" date="2022-03" db="EMBL/GenBank/DDBJ databases">
        <authorList>
            <person name="Macdonald S."/>
            <person name="Ahmed S."/>
            <person name="Newling K."/>
        </authorList>
    </citation>
    <scope>NUCLEOTIDE SEQUENCE [LARGE SCALE GENOMIC DNA]</scope>
</reference>
<dbReference type="Proteomes" id="UP001642260">
    <property type="component" value="Unassembled WGS sequence"/>
</dbReference>
<protein>
    <submittedName>
        <fullName evidence="2">Uncharacterized protein</fullName>
    </submittedName>
</protein>
<evidence type="ECO:0000256" key="1">
    <source>
        <dbReference type="SAM" id="SignalP"/>
    </source>
</evidence>
<keyword evidence="3" id="KW-1185">Reference proteome</keyword>
<evidence type="ECO:0000313" key="2">
    <source>
        <dbReference type="EMBL" id="CAH8325725.1"/>
    </source>
</evidence>
<feature type="chain" id="PRO_5044837113" evidence="1">
    <location>
        <begin position="24"/>
        <end position="66"/>
    </location>
</feature>
<dbReference type="AlphaFoldDB" id="A0ABC8JF74"/>
<keyword evidence="1" id="KW-0732">Signal</keyword>
<name>A0ABC8JF74_ERUVS</name>
<feature type="signal peptide" evidence="1">
    <location>
        <begin position="1"/>
        <end position="23"/>
    </location>
</feature>
<evidence type="ECO:0000313" key="3">
    <source>
        <dbReference type="Proteomes" id="UP001642260"/>
    </source>
</evidence>
<comment type="caution">
    <text evidence="2">The sequence shown here is derived from an EMBL/GenBank/DDBJ whole genome shotgun (WGS) entry which is preliminary data.</text>
</comment>
<sequence length="66" mass="7225">MQTQNICLVALFIALFSSETISAIKFNFNNFDGTNLIFIGYAELGPVTDGMSRSGALSMTRDNIPF</sequence>